<gene>
    <name evidence="1" type="ORF">AGRHK599_LOCUS4897</name>
</gene>
<proteinExistence type="predicted"/>
<dbReference type="AlphaFoldDB" id="A0AAN2DG10"/>
<evidence type="ECO:0000313" key="2">
    <source>
        <dbReference type="Proteomes" id="UP000528185"/>
    </source>
</evidence>
<name>A0AAN2DG10_RHIRH</name>
<reference evidence="1 2" key="1">
    <citation type="submission" date="2020-06" db="EMBL/GenBank/DDBJ databases">
        <authorList>
            <person name="De Coninck B."/>
            <person name="Ibrahim H."/>
        </authorList>
    </citation>
    <scope>NUCLEOTIDE SEQUENCE [LARGE SCALE GENOMIC DNA]</scope>
    <source>
        <strain evidence="1">Ag_rhizogenes_K599</strain>
    </source>
</reference>
<comment type="caution">
    <text evidence="1">The sequence shown here is derived from an EMBL/GenBank/DDBJ whole genome shotgun (WGS) entry which is preliminary data.</text>
</comment>
<dbReference type="EMBL" id="CAICSX020000002">
    <property type="protein sequence ID" value="CAD0216634.1"/>
    <property type="molecule type" value="Genomic_DNA"/>
</dbReference>
<organism evidence="1 2">
    <name type="scientific">Rhizobium rhizogenes</name>
    <name type="common">Agrobacterium rhizogenes</name>
    <dbReference type="NCBI Taxonomy" id="359"/>
    <lineage>
        <taxon>Bacteria</taxon>
        <taxon>Pseudomonadati</taxon>
        <taxon>Pseudomonadota</taxon>
        <taxon>Alphaproteobacteria</taxon>
        <taxon>Hyphomicrobiales</taxon>
        <taxon>Rhizobiaceae</taxon>
        <taxon>Rhizobium/Agrobacterium group</taxon>
        <taxon>Rhizobium</taxon>
    </lineage>
</organism>
<dbReference type="Proteomes" id="UP000528185">
    <property type="component" value="Unassembled WGS sequence"/>
</dbReference>
<sequence length="83" mass="9129">MNLNELTTTMAILEERGKLDKLDEIGLPAGNALQWVFGPTSGFYFTDGEAHQIRQSKLGSAVRVSERLSFSLALKQGMCVRAI</sequence>
<protein>
    <submittedName>
        <fullName evidence="1">Uncharacterized protein</fullName>
    </submittedName>
</protein>
<evidence type="ECO:0000313" key="1">
    <source>
        <dbReference type="EMBL" id="CAD0216634.1"/>
    </source>
</evidence>
<accession>A0AAN2DG10</accession>